<reference evidence="2 3" key="1">
    <citation type="submission" date="2021-03" db="EMBL/GenBank/DDBJ databases">
        <title>Genomic Encyclopedia of Type Strains, Phase IV (KMG-IV): sequencing the most valuable type-strain genomes for metagenomic binning, comparative biology and taxonomic classification.</title>
        <authorList>
            <person name="Goeker M."/>
        </authorList>
    </citation>
    <scope>NUCLEOTIDE SEQUENCE [LARGE SCALE GENOMIC DNA]</scope>
    <source>
        <strain evidence="2 3">DSM 24950</strain>
    </source>
</reference>
<accession>A0ABS4HT47</accession>
<dbReference type="EMBL" id="JAGGKV010000002">
    <property type="protein sequence ID" value="MBP1961784.1"/>
    <property type="molecule type" value="Genomic_DNA"/>
</dbReference>
<dbReference type="PROSITE" id="PS51677">
    <property type="entry name" value="NODB"/>
    <property type="match status" value="1"/>
</dbReference>
<dbReference type="Pfam" id="PF11959">
    <property type="entry name" value="DUF3473"/>
    <property type="match status" value="1"/>
</dbReference>
<dbReference type="InterPro" id="IPR014344">
    <property type="entry name" value="XrtA_polysacc_deacetyl"/>
</dbReference>
<keyword evidence="3" id="KW-1185">Reference proteome</keyword>
<organism evidence="2 3">
    <name type="scientific">Paenibacillus aceris</name>
    <dbReference type="NCBI Taxonomy" id="869555"/>
    <lineage>
        <taxon>Bacteria</taxon>
        <taxon>Bacillati</taxon>
        <taxon>Bacillota</taxon>
        <taxon>Bacilli</taxon>
        <taxon>Bacillales</taxon>
        <taxon>Paenibacillaceae</taxon>
        <taxon>Paenibacillus</taxon>
    </lineage>
</organism>
<dbReference type="Proteomes" id="UP001519344">
    <property type="component" value="Unassembled WGS sequence"/>
</dbReference>
<proteinExistence type="predicted"/>
<dbReference type="NCBIfam" id="TIGR03006">
    <property type="entry name" value="pepcterm_polyde"/>
    <property type="match status" value="1"/>
</dbReference>
<dbReference type="Gene3D" id="3.20.20.370">
    <property type="entry name" value="Glycoside hydrolase/deacetylase"/>
    <property type="match status" value="1"/>
</dbReference>
<feature type="domain" description="NodB homology" evidence="1">
    <location>
        <begin position="22"/>
        <end position="156"/>
    </location>
</feature>
<dbReference type="Pfam" id="PF01522">
    <property type="entry name" value="Polysacc_deac_1"/>
    <property type="match status" value="1"/>
</dbReference>
<evidence type="ECO:0000313" key="2">
    <source>
        <dbReference type="EMBL" id="MBP1961784.1"/>
    </source>
</evidence>
<evidence type="ECO:0000313" key="3">
    <source>
        <dbReference type="Proteomes" id="UP001519344"/>
    </source>
</evidence>
<dbReference type="InterPro" id="IPR011330">
    <property type="entry name" value="Glyco_hydro/deAcase_b/a-brl"/>
</dbReference>
<dbReference type="PANTHER" id="PTHR47561">
    <property type="entry name" value="POLYSACCHARIDE DEACETYLASE FAMILY PROTEIN (AFU_ORTHOLOGUE AFUA_6G05030)"/>
    <property type="match status" value="1"/>
</dbReference>
<dbReference type="PANTHER" id="PTHR47561:SF1">
    <property type="entry name" value="POLYSACCHARIDE DEACETYLASE FAMILY PROTEIN (AFU_ORTHOLOGUE AFUA_6G05030)"/>
    <property type="match status" value="1"/>
</dbReference>
<dbReference type="CDD" id="cd10941">
    <property type="entry name" value="CE4_PuuE_HpPgdA_like_2"/>
    <property type="match status" value="1"/>
</dbReference>
<dbReference type="RefSeq" id="WP_167054094.1">
    <property type="nucleotide sequence ID" value="NZ_JAAOZR010000006.1"/>
</dbReference>
<sequence>MENVLTIDLEEWYHANYEDNLFQPGQDYEERVIGNTNKMLDLFDRYQAKATFFTLGMIAEKYPELVRLIHKRGHEIASHGYGHQLIYNQSEQEFEEDLQKSIITIEKAIGQRPKGFRAPSWSVKHETPWVFSVLKRNGIEYDASIFPVKTFLYGIPDAPRMPFQMNFREGSMLEFPTSTVQLGSKNVPFSGGFYFRFLPYAVIRRMFRVLNKAGQPVIFYLHPREIDPHQPKLEKLSFRDHFIHYYQIGSCERKLEKLLREFRFTTVENYLFHSQKEFDVVWSLNESAVYRPAGAGGRTISG</sequence>
<dbReference type="InterPro" id="IPR002509">
    <property type="entry name" value="NODB_dom"/>
</dbReference>
<protein>
    <submittedName>
        <fullName evidence="2">Polysaccharide deacetylase family protein (PEP-CTERM system associated)</fullName>
    </submittedName>
</protein>
<gene>
    <name evidence="2" type="ORF">J2Z65_000982</name>
</gene>
<evidence type="ECO:0000259" key="1">
    <source>
        <dbReference type="PROSITE" id="PS51677"/>
    </source>
</evidence>
<dbReference type="InterPro" id="IPR022560">
    <property type="entry name" value="DUF3473"/>
</dbReference>
<dbReference type="InterPro" id="IPR045235">
    <property type="entry name" value="PuuE_HpPgdA-like"/>
</dbReference>
<dbReference type="SUPFAM" id="SSF88713">
    <property type="entry name" value="Glycoside hydrolase/deacetylase"/>
    <property type="match status" value="1"/>
</dbReference>
<name>A0ABS4HT47_9BACL</name>
<comment type="caution">
    <text evidence="2">The sequence shown here is derived from an EMBL/GenBank/DDBJ whole genome shotgun (WGS) entry which is preliminary data.</text>
</comment>